<dbReference type="GO" id="GO:0020037">
    <property type="term" value="F:heme binding"/>
    <property type="evidence" value="ECO:0007669"/>
    <property type="project" value="InterPro"/>
</dbReference>
<keyword evidence="5 7" id="KW-0408">Iron</keyword>
<dbReference type="PRINTS" id="PR00385">
    <property type="entry name" value="P450"/>
</dbReference>
<evidence type="ECO:0000313" key="8">
    <source>
        <dbReference type="EMBL" id="MBL7630132.1"/>
    </source>
</evidence>
<dbReference type="Pfam" id="PF00067">
    <property type="entry name" value="p450"/>
    <property type="match status" value="1"/>
</dbReference>
<evidence type="ECO:0000256" key="5">
    <source>
        <dbReference type="ARBA" id="ARBA00023004"/>
    </source>
</evidence>
<evidence type="ECO:0000256" key="1">
    <source>
        <dbReference type="ARBA" id="ARBA00010617"/>
    </source>
</evidence>
<evidence type="ECO:0000256" key="4">
    <source>
        <dbReference type="ARBA" id="ARBA00023002"/>
    </source>
</evidence>
<dbReference type="CDD" id="cd11032">
    <property type="entry name" value="P450_EryK-like"/>
    <property type="match status" value="1"/>
</dbReference>
<keyword evidence="3 7" id="KW-0479">Metal-binding</keyword>
<protein>
    <submittedName>
        <fullName evidence="8">Cytochrome P450</fullName>
    </submittedName>
</protein>
<keyword evidence="6 7" id="KW-0503">Monooxygenase</keyword>
<dbReference type="EMBL" id="JAEACQ010000243">
    <property type="protein sequence ID" value="MBL7630132.1"/>
    <property type="molecule type" value="Genomic_DNA"/>
</dbReference>
<dbReference type="GO" id="GO:0005506">
    <property type="term" value="F:iron ion binding"/>
    <property type="evidence" value="ECO:0007669"/>
    <property type="project" value="InterPro"/>
</dbReference>
<accession>A0A937RHB0</accession>
<dbReference type="FunFam" id="1.10.630.10:FF:000018">
    <property type="entry name" value="Cytochrome P450 monooxygenase"/>
    <property type="match status" value="1"/>
</dbReference>
<dbReference type="SUPFAM" id="SSF48264">
    <property type="entry name" value="Cytochrome P450"/>
    <property type="match status" value="1"/>
</dbReference>
<dbReference type="InterPro" id="IPR017972">
    <property type="entry name" value="Cyt_P450_CS"/>
</dbReference>
<dbReference type="PANTHER" id="PTHR46696:SF1">
    <property type="entry name" value="CYTOCHROME P450 YJIB-RELATED"/>
    <property type="match status" value="1"/>
</dbReference>
<dbReference type="PROSITE" id="PS00086">
    <property type="entry name" value="CYTOCHROME_P450"/>
    <property type="match status" value="1"/>
</dbReference>
<evidence type="ECO:0000313" key="9">
    <source>
        <dbReference type="Proteomes" id="UP000604475"/>
    </source>
</evidence>
<dbReference type="InterPro" id="IPR002397">
    <property type="entry name" value="Cyt_P450_B"/>
</dbReference>
<dbReference type="Proteomes" id="UP000604475">
    <property type="component" value="Unassembled WGS sequence"/>
</dbReference>
<name>A0A937RHB0_9ACTN</name>
<dbReference type="PANTHER" id="PTHR46696">
    <property type="entry name" value="P450, PUTATIVE (EUROFUNG)-RELATED"/>
    <property type="match status" value="1"/>
</dbReference>
<comment type="caution">
    <text evidence="8">The sequence shown here is derived from an EMBL/GenBank/DDBJ whole genome shotgun (WGS) entry which is preliminary data.</text>
</comment>
<gene>
    <name evidence="8" type="ORF">I7412_23785</name>
</gene>
<dbReference type="PRINTS" id="PR00359">
    <property type="entry name" value="BP450"/>
</dbReference>
<keyword evidence="2 7" id="KW-0349">Heme</keyword>
<proteinExistence type="inferred from homology"/>
<organism evidence="8 9">
    <name type="scientific">Frankia nepalensis</name>
    <dbReference type="NCBI Taxonomy" id="1836974"/>
    <lineage>
        <taxon>Bacteria</taxon>
        <taxon>Bacillati</taxon>
        <taxon>Actinomycetota</taxon>
        <taxon>Actinomycetes</taxon>
        <taxon>Frankiales</taxon>
        <taxon>Frankiaceae</taxon>
        <taxon>Frankia</taxon>
    </lineage>
</organism>
<comment type="similarity">
    <text evidence="1 7">Belongs to the cytochrome P450 family.</text>
</comment>
<keyword evidence="9" id="KW-1185">Reference proteome</keyword>
<dbReference type="InterPro" id="IPR001128">
    <property type="entry name" value="Cyt_P450"/>
</dbReference>
<sequence>MVRTEVLERSLPSLVAWLERSRRQGQVHHDDRQRCWQVLGHPEVSAVLADHTTFSSDLGDLMPRQPDLDLLTRGNFVRMDPPRHHRLRGLASRAFTPRTVTGLAPRIATVTAELLDAADERDRDRLDLIDALAYPLPVIVIAELLGLPAADRPMFRRWADALFNQPDSGPDTSLPRLAEQAVRQAAPAVREMNSYLLDRIQAARSHPADDLTSRLTTTEADGQRLTDEEIVGFVALLLIAGHITTTATLGNTVLCLDEHPDAAAQVRADRTLLPAAIEETLRLRTPFPRLARRTTTDAALGPALIPAGELVVAWLTAANRDERMFPEPERFDLHRQPNPHLTFGHGIHFCLGAPLARLEANIALGILLDRYPDITVATDPPVRHRDPWTMVGPASLPLEVHPR</sequence>
<dbReference type="GO" id="GO:0004497">
    <property type="term" value="F:monooxygenase activity"/>
    <property type="evidence" value="ECO:0007669"/>
    <property type="project" value="UniProtKB-KW"/>
</dbReference>
<dbReference type="RefSeq" id="WP_203004663.1">
    <property type="nucleotide sequence ID" value="NZ_JADWYU010000136.1"/>
</dbReference>
<keyword evidence="4 7" id="KW-0560">Oxidoreductase</keyword>
<evidence type="ECO:0000256" key="7">
    <source>
        <dbReference type="RuleBase" id="RU000461"/>
    </source>
</evidence>
<evidence type="ECO:0000256" key="6">
    <source>
        <dbReference type="ARBA" id="ARBA00023033"/>
    </source>
</evidence>
<dbReference type="GO" id="GO:0016705">
    <property type="term" value="F:oxidoreductase activity, acting on paired donors, with incorporation or reduction of molecular oxygen"/>
    <property type="evidence" value="ECO:0007669"/>
    <property type="project" value="InterPro"/>
</dbReference>
<dbReference type="Gene3D" id="1.10.630.10">
    <property type="entry name" value="Cytochrome P450"/>
    <property type="match status" value="1"/>
</dbReference>
<dbReference type="AlphaFoldDB" id="A0A937RHB0"/>
<reference evidence="8" key="1">
    <citation type="submission" date="2020-12" db="EMBL/GenBank/DDBJ databases">
        <title>Genomic characterization of non-nitrogen-fixing Frankia strains.</title>
        <authorList>
            <person name="Carlos-Shanley C."/>
            <person name="Guerra T."/>
            <person name="Hahn D."/>
        </authorList>
    </citation>
    <scope>NUCLEOTIDE SEQUENCE</scope>
    <source>
        <strain evidence="8">CN6</strain>
    </source>
</reference>
<evidence type="ECO:0000256" key="2">
    <source>
        <dbReference type="ARBA" id="ARBA00022617"/>
    </source>
</evidence>
<dbReference type="InterPro" id="IPR036396">
    <property type="entry name" value="Cyt_P450_sf"/>
</dbReference>
<evidence type="ECO:0000256" key="3">
    <source>
        <dbReference type="ARBA" id="ARBA00022723"/>
    </source>
</evidence>